<keyword evidence="1" id="KW-1133">Transmembrane helix</keyword>
<dbReference type="RefSeq" id="WP_093881525.1">
    <property type="nucleotide sequence ID" value="NZ_FOCD01000006.1"/>
</dbReference>
<keyword evidence="1" id="KW-0812">Transmembrane</keyword>
<evidence type="ECO:0000313" key="2">
    <source>
        <dbReference type="EMBL" id="SEO07290.1"/>
    </source>
</evidence>
<evidence type="ECO:0000256" key="1">
    <source>
        <dbReference type="SAM" id="Phobius"/>
    </source>
</evidence>
<evidence type="ECO:0000313" key="3">
    <source>
        <dbReference type="Proteomes" id="UP000199735"/>
    </source>
</evidence>
<proteinExistence type="predicted"/>
<organism evidence="2 3">
    <name type="scientific">Terribacillus saccharophilus</name>
    <dbReference type="NCBI Taxonomy" id="361277"/>
    <lineage>
        <taxon>Bacteria</taxon>
        <taxon>Bacillati</taxon>
        <taxon>Bacillota</taxon>
        <taxon>Bacilli</taxon>
        <taxon>Bacillales</taxon>
        <taxon>Bacillaceae</taxon>
        <taxon>Terribacillus</taxon>
    </lineage>
</organism>
<name>A0AAX2EJR6_9BACI</name>
<feature type="transmembrane region" description="Helical" evidence="1">
    <location>
        <begin position="46"/>
        <end position="65"/>
    </location>
</feature>
<feature type="transmembrane region" description="Helical" evidence="1">
    <location>
        <begin position="124"/>
        <end position="147"/>
    </location>
</feature>
<reference evidence="2 3" key="1">
    <citation type="submission" date="2016-10" db="EMBL/GenBank/DDBJ databases">
        <authorList>
            <person name="Varghese N."/>
            <person name="Submissions S."/>
        </authorList>
    </citation>
    <scope>NUCLEOTIDE SEQUENCE [LARGE SCALE GENOMIC DNA]</scope>
    <source>
        <strain evidence="2 3">DSM 21619</strain>
    </source>
</reference>
<dbReference type="Proteomes" id="UP000199735">
    <property type="component" value="Unassembled WGS sequence"/>
</dbReference>
<dbReference type="AlphaFoldDB" id="A0AAX2EJR6"/>
<accession>A0AAX2EJR6</accession>
<keyword evidence="1" id="KW-0472">Membrane</keyword>
<sequence length="148" mass="16282">MLLVNKFEMQVIKAFALIVAMLNPLIEKFNKMNLTRFKKFMPYLKTAGMLAFTAGLFLIVPDISFAESDANITKRINTGVKSIQTVLTGIVVVVGIVAALKIIIKHLPGIDDPHVKNEMWKSLGGVLLAVGAAAAVIWLLPWIYGLFK</sequence>
<dbReference type="InterPro" id="IPR031607">
    <property type="entry name" value="T4SS_CagC"/>
</dbReference>
<protein>
    <submittedName>
        <fullName evidence="2">Cag pathogenicity island, type IV secretory system</fullName>
    </submittedName>
</protein>
<dbReference type="EMBL" id="FOCD01000006">
    <property type="protein sequence ID" value="SEO07290.1"/>
    <property type="molecule type" value="Genomic_DNA"/>
</dbReference>
<dbReference type="Pfam" id="PF16943">
    <property type="entry name" value="T4SS_CagC"/>
    <property type="match status" value="1"/>
</dbReference>
<gene>
    <name evidence="2" type="ORF">SAMN04489762_3417</name>
</gene>
<comment type="caution">
    <text evidence="2">The sequence shown here is derived from an EMBL/GenBank/DDBJ whole genome shotgun (WGS) entry which is preliminary data.</text>
</comment>
<feature type="transmembrane region" description="Helical" evidence="1">
    <location>
        <begin position="86"/>
        <end position="104"/>
    </location>
</feature>